<evidence type="ECO:0000313" key="12">
    <source>
        <dbReference type="EMBL" id="QBR84854.1"/>
    </source>
</evidence>
<feature type="transmembrane region" description="Helical" evidence="9">
    <location>
        <begin position="57"/>
        <end position="75"/>
    </location>
</feature>
<keyword evidence="6" id="KW-0677">Repeat</keyword>
<gene>
    <name evidence="12" type="ORF">E3983_11125</name>
    <name evidence="11" type="ORF">Lisr_0970</name>
</gene>
<dbReference type="GO" id="GO:0006813">
    <property type="term" value="P:potassium ion transport"/>
    <property type="evidence" value="ECO:0007669"/>
    <property type="project" value="InterPro"/>
</dbReference>
<reference evidence="12 14" key="2">
    <citation type="submission" date="2019-03" db="EMBL/GenBank/DDBJ databases">
        <title>Diverse conjugative elements silence natural transformation in Legionella species.</title>
        <authorList>
            <person name="Durieux I."/>
            <person name="Ginevra C."/>
            <person name="Attaiech L."/>
            <person name="Picq K."/>
            <person name="Juan P.A."/>
            <person name="Jarraud S."/>
            <person name="Charpentier X."/>
        </authorList>
    </citation>
    <scope>NUCLEOTIDE SEQUENCE [LARGE SCALE GENOMIC DNA]</scope>
    <source>
        <strain evidence="12 14">HL-0427-4011</strain>
    </source>
</reference>
<dbReference type="InterPro" id="IPR036721">
    <property type="entry name" value="RCK_C_sf"/>
</dbReference>
<sequence length="610" mass="67769">MQLFTHQFHLIVTVMTLFFAIISFIREKIPAHITALLVMATLLLFGVISTGEALSVFSNNAPITIASMFVIGAALKNTGVLDQMVSYLIRIAEKNFWLAIAAFYLFVLIASAFMNNTPIVIIMTPVIIMITRKFNHYPSKFLIPLSYIAIMGGTCTLIGTSTNLLVNGIVITSQVPSFNIFDISLPGLIMAVAGILFLLIFGDKLLPVRPLFTEEVFTPEAGNKHFIANAMVLPESESIGKTLDELGFPQGKDCLVIDIIRKDKSLTESLSHQQNQVDYLLRNIPLQSFDRILIRSNKEKLIAVNKLKGLILGAREGLSELREAKETVVMEGIVGPGSRLIHSHISSAWIRRRYNCHIWALHRQNKIIKKNFSKIPLKFGDVLLIEGTSEDLDDFFKNEEVISLTTYRKRAFSKKGLIALLTIIAVVVLSALNFMPISGLALIGAILVIFTECITPQKAYESIDWRILMLIFGMLTLSIAMEKTGIAEFIVQNTASFTSQFGARAILISIYFMTSLLTELMTNNAAAVLITPLIISLTLKLGLNPQPFIVAIMFAASASYATPLGYQTNTYVYNAGNYQFRDFLKIGIPMNIINLITAVLVIPLFWDLKQ</sequence>
<comment type="subcellular location">
    <subcellularLocation>
        <location evidence="1">Cell membrane</location>
        <topology evidence="1">Multi-pass membrane protein</topology>
    </subcellularLocation>
</comment>
<evidence type="ECO:0000313" key="14">
    <source>
        <dbReference type="Proteomes" id="UP000295517"/>
    </source>
</evidence>
<evidence type="ECO:0000256" key="4">
    <source>
        <dbReference type="ARBA" id="ARBA00022475"/>
    </source>
</evidence>
<name>A0A0W0W662_9GAMM</name>
<keyword evidence="13" id="KW-1185">Reference proteome</keyword>
<evidence type="ECO:0000256" key="1">
    <source>
        <dbReference type="ARBA" id="ARBA00004651"/>
    </source>
</evidence>
<dbReference type="GO" id="GO:0015105">
    <property type="term" value="F:arsenite transmembrane transporter activity"/>
    <property type="evidence" value="ECO:0007669"/>
    <property type="project" value="InterPro"/>
</dbReference>
<dbReference type="EMBL" id="CP038254">
    <property type="protein sequence ID" value="QBR84854.1"/>
    <property type="molecule type" value="Genomic_DNA"/>
</dbReference>
<feature type="transmembrane region" description="Helical" evidence="9">
    <location>
        <begin position="32"/>
        <end position="51"/>
    </location>
</feature>
<feature type="transmembrane region" description="Helical" evidence="9">
    <location>
        <begin position="586"/>
        <end position="606"/>
    </location>
</feature>
<dbReference type="EMBL" id="LNYH01000046">
    <property type="protein sequence ID" value="KTD27816.1"/>
    <property type="molecule type" value="Genomic_DNA"/>
</dbReference>
<evidence type="ECO:0000256" key="2">
    <source>
        <dbReference type="ARBA" id="ARBA00009843"/>
    </source>
</evidence>
<keyword evidence="3" id="KW-0813">Transport</keyword>
<feature type="transmembrane region" description="Helical" evidence="9">
    <location>
        <begin position="147"/>
        <end position="171"/>
    </location>
</feature>
<feature type="domain" description="RCK C-terminal" evidence="10">
    <location>
        <begin position="316"/>
        <end position="401"/>
    </location>
</feature>
<evidence type="ECO:0000256" key="3">
    <source>
        <dbReference type="ARBA" id="ARBA00022448"/>
    </source>
</evidence>
<dbReference type="Proteomes" id="UP000054761">
    <property type="component" value="Unassembled WGS sequence"/>
</dbReference>
<dbReference type="Pfam" id="PF03600">
    <property type="entry name" value="CitMHS"/>
    <property type="match status" value="1"/>
</dbReference>
<protein>
    <submittedName>
        <fullName evidence="11">Putative transporter</fullName>
    </submittedName>
    <submittedName>
        <fullName evidence="12">SLC13 family permease</fullName>
    </submittedName>
</protein>
<dbReference type="OrthoDB" id="9809303at2"/>
<keyword evidence="8 9" id="KW-0472">Membrane</keyword>
<dbReference type="PATRIC" id="fig|454.4.peg.1043"/>
<dbReference type="STRING" id="454.Lisr_0970"/>
<dbReference type="InterPro" id="IPR051679">
    <property type="entry name" value="DASS-Related_Transporters"/>
</dbReference>
<evidence type="ECO:0000256" key="9">
    <source>
        <dbReference type="SAM" id="Phobius"/>
    </source>
</evidence>
<dbReference type="PROSITE" id="PS51202">
    <property type="entry name" value="RCK_C"/>
    <property type="match status" value="1"/>
</dbReference>
<evidence type="ECO:0000313" key="13">
    <source>
        <dbReference type="Proteomes" id="UP000054761"/>
    </source>
</evidence>
<reference evidence="11 13" key="1">
    <citation type="submission" date="2015-11" db="EMBL/GenBank/DDBJ databases">
        <title>Genomic analysis of 38 Legionella species identifies large and diverse effector repertoires.</title>
        <authorList>
            <person name="Burstein D."/>
            <person name="Amaro F."/>
            <person name="Zusman T."/>
            <person name="Lifshitz Z."/>
            <person name="Cohen O."/>
            <person name="Gilbert J.A."/>
            <person name="Pupko T."/>
            <person name="Shuman H.A."/>
            <person name="Segal G."/>
        </authorList>
    </citation>
    <scope>NUCLEOTIDE SEQUENCE [LARGE SCALE GENOMIC DNA]</scope>
    <source>
        <strain evidence="11 13">Bercovier 4</strain>
    </source>
</reference>
<evidence type="ECO:0000256" key="7">
    <source>
        <dbReference type="ARBA" id="ARBA00022989"/>
    </source>
</evidence>
<dbReference type="Gene3D" id="3.30.70.1450">
    <property type="entry name" value="Regulator of K+ conductance, C-terminal domain"/>
    <property type="match status" value="2"/>
</dbReference>
<evidence type="ECO:0000256" key="6">
    <source>
        <dbReference type="ARBA" id="ARBA00022737"/>
    </source>
</evidence>
<proteinExistence type="inferred from homology"/>
<dbReference type="PANTHER" id="PTHR43652">
    <property type="entry name" value="BASIC AMINO ACID ANTIPORTER YFCC-RELATED"/>
    <property type="match status" value="1"/>
</dbReference>
<dbReference type="Proteomes" id="UP000295517">
    <property type="component" value="Chromosome"/>
</dbReference>
<organism evidence="11 13">
    <name type="scientific">Legionella israelensis</name>
    <dbReference type="NCBI Taxonomy" id="454"/>
    <lineage>
        <taxon>Bacteria</taxon>
        <taxon>Pseudomonadati</taxon>
        <taxon>Pseudomonadota</taxon>
        <taxon>Gammaproteobacteria</taxon>
        <taxon>Legionellales</taxon>
        <taxon>Legionellaceae</taxon>
        <taxon>Legionella</taxon>
    </lineage>
</organism>
<keyword evidence="4" id="KW-1003">Cell membrane</keyword>
<dbReference type="GO" id="GO:0005886">
    <property type="term" value="C:plasma membrane"/>
    <property type="evidence" value="ECO:0007669"/>
    <property type="project" value="UniProtKB-SubCell"/>
</dbReference>
<dbReference type="RefSeq" id="WP_058501335.1">
    <property type="nucleotide sequence ID" value="NZ_CAAAJA010000088.1"/>
</dbReference>
<feature type="transmembrane region" description="Helical" evidence="9">
    <location>
        <begin position="183"/>
        <end position="201"/>
    </location>
</feature>
<feature type="transmembrane region" description="Helical" evidence="9">
    <location>
        <begin position="6"/>
        <end position="25"/>
    </location>
</feature>
<feature type="transmembrane region" description="Helical" evidence="9">
    <location>
        <begin position="96"/>
        <end position="113"/>
    </location>
</feature>
<dbReference type="GO" id="GO:0008324">
    <property type="term" value="F:monoatomic cation transmembrane transporter activity"/>
    <property type="evidence" value="ECO:0007669"/>
    <property type="project" value="InterPro"/>
</dbReference>
<dbReference type="Pfam" id="PF02080">
    <property type="entry name" value="TrkA_C"/>
    <property type="match status" value="1"/>
</dbReference>
<keyword evidence="5 9" id="KW-0812">Transmembrane</keyword>
<dbReference type="SUPFAM" id="SSF116726">
    <property type="entry name" value="TrkA C-terminal domain-like"/>
    <property type="match status" value="2"/>
</dbReference>
<evidence type="ECO:0000313" key="11">
    <source>
        <dbReference type="EMBL" id="KTD27816.1"/>
    </source>
</evidence>
<dbReference type="PRINTS" id="PR00758">
    <property type="entry name" value="ARSENICPUMP"/>
</dbReference>
<evidence type="ECO:0000256" key="5">
    <source>
        <dbReference type="ARBA" id="ARBA00022692"/>
    </source>
</evidence>
<dbReference type="AlphaFoldDB" id="A0A0W0W662"/>
<dbReference type="PANTHER" id="PTHR43652:SF2">
    <property type="entry name" value="BASIC AMINO ACID ANTIPORTER YFCC-RELATED"/>
    <property type="match status" value="1"/>
</dbReference>
<accession>A0A0W0W662</accession>
<comment type="similarity">
    <text evidence="2">Belongs to the CitM (TC 2.A.11) transporter family.</text>
</comment>
<dbReference type="InterPro" id="IPR004680">
    <property type="entry name" value="Cit_transptr-like_dom"/>
</dbReference>
<feature type="transmembrane region" description="Helical" evidence="9">
    <location>
        <begin position="548"/>
        <end position="566"/>
    </location>
</feature>
<keyword evidence="7 9" id="KW-1133">Transmembrane helix</keyword>
<evidence type="ECO:0000259" key="10">
    <source>
        <dbReference type="PROSITE" id="PS51202"/>
    </source>
</evidence>
<dbReference type="InterPro" id="IPR000802">
    <property type="entry name" value="Arsenical_pump_ArsB"/>
</dbReference>
<feature type="transmembrane region" description="Helical" evidence="9">
    <location>
        <begin position="462"/>
        <end position="480"/>
    </location>
</feature>
<feature type="transmembrane region" description="Helical" evidence="9">
    <location>
        <begin position="417"/>
        <end position="450"/>
    </location>
</feature>
<dbReference type="InterPro" id="IPR006037">
    <property type="entry name" value="RCK_C"/>
</dbReference>
<evidence type="ECO:0000256" key="8">
    <source>
        <dbReference type="ARBA" id="ARBA00023136"/>
    </source>
</evidence>